<dbReference type="OrthoDB" id="9832689at2"/>
<reference evidence="1 2" key="1">
    <citation type="submission" date="2017-07" db="EMBL/GenBank/DDBJ databases">
        <title>Amycolatopsis thailandensis Genome sequencing and assembly.</title>
        <authorList>
            <person name="Kaur N."/>
            <person name="Mayilraj S."/>
        </authorList>
    </citation>
    <scope>NUCLEOTIDE SEQUENCE [LARGE SCALE GENOMIC DNA]</scope>
    <source>
        <strain evidence="1 2">JCM 16380</strain>
    </source>
</reference>
<name>A0A229SBX0_9PSEU</name>
<proteinExistence type="predicted"/>
<keyword evidence="2" id="KW-1185">Reference proteome</keyword>
<accession>A0A229SBX0</accession>
<organism evidence="1 2">
    <name type="scientific">Amycolatopsis thailandensis</name>
    <dbReference type="NCBI Taxonomy" id="589330"/>
    <lineage>
        <taxon>Bacteria</taxon>
        <taxon>Bacillati</taxon>
        <taxon>Actinomycetota</taxon>
        <taxon>Actinomycetes</taxon>
        <taxon>Pseudonocardiales</taxon>
        <taxon>Pseudonocardiaceae</taxon>
        <taxon>Amycolatopsis</taxon>
    </lineage>
</organism>
<evidence type="ECO:0000313" key="1">
    <source>
        <dbReference type="EMBL" id="OXM56412.1"/>
    </source>
</evidence>
<dbReference type="RefSeq" id="WP_093934172.1">
    <property type="nucleotide sequence ID" value="NZ_NMQT01000043.1"/>
</dbReference>
<sequence>MTRNRHVVDTDVVEFVRLGHRVSLNFTVPLRNRPTFDRVMATAQGGNNFDPDLVASTIGTLYDESMEVLFGAEGSAVLYIEVPYFSSQRLDSTSVDSGEKYTADQRQDYARRVIDWARRMRADEITVQQNPVTEYPVVGQPGEHPYRIRIWWD</sequence>
<protein>
    <submittedName>
        <fullName evidence="1">Uncharacterized protein</fullName>
    </submittedName>
</protein>
<dbReference type="Proteomes" id="UP000215223">
    <property type="component" value="Unassembled WGS sequence"/>
</dbReference>
<gene>
    <name evidence="1" type="ORF">CFP71_13365</name>
</gene>
<comment type="caution">
    <text evidence="1">The sequence shown here is derived from an EMBL/GenBank/DDBJ whole genome shotgun (WGS) entry which is preliminary data.</text>
</comment>
<evidence type="ECO:0000313" key="2">
    <source>
        <dbReference type="Proteomes" id="UP000215223"/>
    </source>
</evidence>
<dbReference type="AlphaFoldDB" id="A0A229SBX0"/>
<dbReference type="EMBL" id="NMQT01000043">
    <property type="protein sequence ID" value="OXM56412.1"/>
    <property type="molecule type" value="Genomic_DNA"/>
</dbReference>